<accession>A0A7T4N815</accession>
<gene>
    <name evidence="3" type="primary">mnmH</name>
    <name evidence="3" type="ORF">I6I06_18235</name>
</gene>
<dbReference type="NCBIfam" id="NF008752">
    <property type="entry name" value="PRK11784.1-4"/>
    <property type="match status" value="1"/>
</dbReference>
<dbReference type="NCBIfam" id="TIGR03167">
    <property type="entry name" value="tRNA_sel_U_synt"/>
    <property type="match status" value="1"/>
</dbReference>
<dbReference type="GO" id="GO:0002098">
    <property type="term" value="P:tRNA wobble uridine modification"/>
    <property type="evidence" value="ECO:0007669"/>
    <property type="project" value="InterPro"/>
</dbReference>
<dbReference type="PANTHER" id="PTHR30401:SF0">
    <property type="entry name" value="TRNA 2-SELENOURIDINE SYNTHASE"/>
    <property type="match status" value="1"/>
</dbReference>
<dbReference type="AlphaFoldDB" id="A0A7T4N815"/>
<dbReference type="KEGG" id="pgis:I6I06_18235"/>
<dbReference type="RefSeq" id="WP_042328601.1">
    <property type="nucleotide sequence ID" value="NZ_CP066076.1"/>
</dbReference>
<protein>
    <submittedName>
        <fullName evidence="3">tRNA 2-selenouridine(34) synthase MnmH</fullName>
    </submittedName>
</protein>
<dbReference type="InterPro" id="IPR017582">
    <property type="entry name" value="SelU"/>
</dbReference>
<dbReference type="NCBIfam" id="NF008750">
    <property type="entry name" value="PRK11784.1-2"/>
    <property type="match status" value="1"/>
</dbReference>
<dbReference type="InterPro" id="IPR001763">
    <property type="entry name" value="Rhodanese-like_dom"/>
</dbReference>
<evidence type="ECO:0000259" key="2">
    <source>
        <dbReference type="PROSITE" id="PS50206"/>
    </source>
</evidence>
<dbReference type="SMART" id="SM00450">
    <property type="entry name" value="RHOD"/>
    <property type="match status" value="1"/>
</dbReference>
<dbReference type="GO" id="GO:0043828">
    <property type="term" value="F:tRNA 2-selenouridine synthase activity"/>
    <property type="evidence" value="ECO:0007669"/>
    <property type="project" value="InterPro"/>
</dbReference>
<feature type="domain" description="Rhodanese" evidence="2">
    <location>
        <begin position="17"/>
        <end position="133"/>
    </location>
</feature>
<dbReference type="InterPro" id="IPR058840">
    <property type="entry name" value="AAA_SelU"/>
</dbReference>
<dbReference type="EMBL" id="CP066076">
    <property type="protein sequence ID" value="QQC66926.1"/>
    <property type="molecule type" value="Genomic_DNA"/>
</dbReference>
<keyword evidence="4" id="KW-1185">Reference proteome</keyword>
<dbReference type="SUPFAM" id="SSF52540">
    <property type="entry name" value="P-loop containing nucleoside triphosphate hydrolases"/>
    <property type="match status" value="1"/>
</dbReference>
<evidence type="ECO:0000313" key="4">
    <source>
        <dbReference type="Proteomes" id="UP000595610"/>
    </source>
</evidence>
<dbReference type="PROSITE" id="PS50206">
    <property type="entry name" value="RHODANESE_3"/>
    <property type="match status" value="1"/>
</dbReference>
<sequence>MKNLLVSLDKARDFDEIIDVRTPLEFAEDHIPGALNAPVLSNEERVLVGTTYKQVSPFEGTRIGAALVARNIAHHLETTFADRPRNWRPLIYCWRGGKRSGSVTTLFNMIGWGARQLDGGYKSYRRFTLETLESLPKTFSYIALVGPTGSGKTRLLAALNQAGAQTLDLEALASHRGSLLGAWAGVPQPSQKRFDTLLVSALREFDARRPVFVEAESRRIGSVALPLALLETFHRGACVEVVSSHEDRAEFLLHDYAHLFDDPGALKGQLQRLIGLHSRERVTGWEQLVDANRRAELAHELIEKHYDPAYARSSHQHFVQLPQAVQMTFRPNDADVVDQAKTLLARLDSRAPAAVT</sequence>
<name>A0A7T4N815_9BURK</name>
<proteinExistence type="predicted"/>
<keyword evidence="1" id="KW-0711">Selenium</keyword>
<dbReference type="InterPro" id="IPR027417">
    <property type="entry name" value="P-loop_NTPase"/>
</dbReference>
<evidence type="ECO:0000256" key="1">
    <source>
        <dbReference type="ARBA" id="ARBA00023266"/>
    </source>
</evidence>
<dbReference type="Proteomes" id="UP000595610">
    <property type="component" value="Chromosome 2"/>
</dbReference>
<organism evidence="3 4">
    <name type="scientific">Paraburkholderia ginsengisoli</name>
    <dbReference type="NCBI Taxonomy" id="311231"/>
    <lineage>
        <taxon>Bacteria</taxon>
        <taxon>Pseudomonadati</taxon>
        <taxon>Pseudomonadota</taxon>
        <taxon>Betaproteobacteria</taxon>
        <taxon>Burkholderiales</taxon>
        <taxon>Burkholderiaceae</taxon>
        <taxon>Paraburkholderia</taxon>
    </lineage>
</organism>
<dbReference type="Gene3D" id="3.40.250.10">
    <property type="entry name" value="Rhodanese-like domain"/>
    <property type="match status" value="1"/>
</dbReference>
<reference evidence="3 4" key="1">
    <citation type="submission" date="2020-12" db="EMBL/GenBank/DDBJ databases">
        <title>FDA dAtabase for Regulatory Grade micrObial Sequences (FDA-ARGOS): Supporting development and validation of Infectious Disease Dx tests.</title>
        <authorList>
            <person name="Nelson B."/>
            <person name="Plummer A."/>
            <person name="Tallon L."/>
            <person name="Sadzewicz L."/>
            <person name="Zhao X."/>
            <person name="Boylan J."/>
            <person name="Ott S."/>
            <person name="Bowen H."/>
            <person name="Vavikolanu K."/>
            <person name="Mehta A."/>
            <person name="Aluvathingal J."/>
            <person name="Nadendla S."/>
            <person name="Myers T."/>
            <person name="Yan Y."/>
            <person name="Sichtig H."/>
        </authorList>
    </citation>
    <scope>NUCLEOTIDE SEQUENCE [LARGE SCALE GENOMIC DNA]</scope>
    <source>
        <strain evidence="3 4">FDAARGOS_1049</strain>
    </source>
</reference>
<dbReference type="PANTHER" id="PTHR30401">
    <property type="entry name" value="TRNA 2-SELENOURIDINE SYNTHASE"/>
    <property type="match status" value="1"/>
</dbReference>
<dbReference type="SUPFAM" id="SSF52821">
    <property type="entry name" value="Rhodanese/Cell cycle control phosphatase"/>
    <property type="match status" value="1"/>
</dbReference>
<evidence type="ECO:0000313" key="3">
    <source>
        <dbReference type="EMBL" id="QQC66926.1"/>
    </source>
</evidence>
<dbReference type="Pfam" id="PF26341">
    <property type="entry name" value="AAA_SelU"/>
    <property type="match status" value="1"/>
</dbReference>
<dbReference type="Pfam" id="PF00581">
    <property type="entry name" value="Rhodanese"/>
    <property type="match status" value="1"/>
</dbReference>
<dbReference type="InterPro" id="IPR036873">
    <property type="entry name" value="Rhodanese-like_dom_sf"/>
</dbReference>